<name>A0A814H5U5_9BILA</name>
<organism evidence="1 2">
    <name type="scientific">Brachionus calyciflorus</name>
    <dbReference type="NCBI Taxonomy" id="104777"/>
    <lineage>
        <taxon>Eukaryota</taxon>
        <taxon>Metazoa</taxon>
        <taxon>Spiralia</taxon>
        <taxon>Gnathifera</taxon>
        <taxon>Rotifera</taxon>
        <taxon>Eurotatoria</taxon>
        <taxon>Monogononta</taxon>
        <taxon>Pseudotrocha</taxon>
        <taxon>Ploima</taxon>
        <taxon>Brachionidae</taxon>
        <taxon>Brachionus</taxon>
    </lineage>
</organism>
<comment type="caution">
    <text evidence="1">The sequence shown here is derived from an EMBL/GenBank/DDBJ whole genome shotgun (WGS) entry which is preliminary data.</text>
</comment>
<evidence type="ECO:0000313" key="2">
    <source>
        <dbReference type="Proteomes" id="UP000663879"/>
    </source>
</evidence>
<reference evidence="1" key="1">
    <citation type="submission" date="2021-02" db="EMBL/GenBank/DDBJ databases">
        <authorList>
            <person name="Nowell W R."/>
        </authorList>
    </citation>
    <scope>NUCLEOTIDE SEQUENCE</scope>
    <source>
        <strain evidence="1">Ploen Becks lab</strain>
    </source>
</reference>
<dbReference type="Proteomes" id="UP000663879">
    <property type="component" value="Unassembled WGS sequence"/>
</dbReference>
<dbReference type="EMBL" id="CAJNOC010003984">
    <property type="protein sequence ID" value="CAF1005416.1"/>
    <property type="molecule type" value="Genomic_DNA"/>
</dbReference>
<sequence>MSSPKISVVSSFGKIVDYDSSDSETIETNKKTQIYFYNENDLDDSFDAFEEKKSDEVKNEFVIDKSHKNKLYLNCVQVKPLWKARVYTNLNYEKVKIVNLEHIHEPPIDYIATKNVRVDIKKRASETSENPRKSITYCLTKLPLSSAPFISTTRGLTQMVQRKRQKVSILEERLNREKK</sequence>
<gene>
    <name evidence="1" type="ORF">OXX778_LOCUS16627</name>
</gene>
<evidence type="ECO:0000313" key="1">
    <source>
        <dbReference type="EMBL" id="CAF1005416.1"/>
    </source>
</evidence>
<proteinExistence type="predicted"/>
<protein>
    <recommendedName>
        <fullName evidence="3">FLYWCH-type domain-containing protein</fullName>
    </recommendedName>
</protein>
<evidence type="ECO:0008006" key="3">
    <source>
        <dbReference type="Google" id="ProtNLM"/>
    </source>
</evidence>
<dbReference type="AlphaFoldDB" id="A0A814H5U5"/>
<accession>A0A814H5U5</accession>
<keyword evidence="2" id="KW-1185">Reference proteome</keyword>